<name>A0A1Y1V7R9_9FUNG</name>
<proteinExistence type="predicted"/>
<evidence type="ECO:0000313" key="1">
    <source>
        <dbReference type="EMBL" id="ORX49336.1"/>
    </source>
</evidence>
<dbReference type="InterPro" id="IPR035948">
    <property type="entry name" value="YwqG-like_sf"/>
</dbReference>
<dbReference type="Gene3D" id="2.30.320.10">
    <property type="entry name" value="YwqG-like"/>
    <property type="match status" value="1"/>
</dbReference>
<comment type="caution">
    <text evidence="1">The sequence shown here is derived from an EMBL/GenBank/DDBJ whole genome shotgun (WGS) entry which is preliminary data.</text>
</comment>
<keyword evidence="2" id="KW-1185">Reference proteome</keyword>
<organism evidence="1 2">
    <name type="scientific">Piromyces finnis</name>
    <dbReference type="NCBI Taxonomy" id="1754191"/>
    <lineage>
        <taxon>Eukaryota</taxon>
        <taxon>Fungi</taxon>
        <taxon>Fungi incertae sedis</taxon>
        <taxon>Chytridiomycota</taxon>
        <taxon>Chytridiomycota incertae sedis</taxon>
        <taxon>Neocallimastigomycetes</taxon>
        <taxon>Neocallimastigales</taxon>
        <taxon>Neocallimastigaceae</taxon>
        <taxon>Piromyces</taxon>
    </lineage>
</organism>
<dbReference type="EMBL" id="MCFH01000024">
    <property type="protein sequence ID" value="ORX49336.1"/>
    <property type="molecule type" value="Genomic_DNA"/>
</dbReference>
<dbReference type="PANTHER" id="PTHR36436">
    <property type="entry name" value="SLL5081 PROTEIN"/>
    <property type="match status" value="1"/>
</dbReference>
<sequence length="272" mass="31955">MVDTKKIVENIKRISKTCAYKIKLETEAPTIFDSKFGGLPYWTEGKEYPKNSKGNNLFLLAQINFDKYKFDSPLPSSGMLQFFVDCNDLMGLDFDDQLKQDGFRVIYHDKIDYEIKNESIYEFGVPKNIPEEYEYFPIEKEMKISFNKEMDTIHIGDKAFDKYFTTAYNMNNEKCITIKDNYYKVLSDEEYDKFEEAFNSDSAGHKILGYPSFTQSDPRGMEKYSDYNILLLQIDSEENISWGDAGVCNFFIKEKDLLEKDFSKVLYNWDCF</sequence>
<reference evidence="1 2" key="1">
    <citation type="submission" date="2016-08" db="EMBL/GenBank/DDBJ databases">
        <title>Genomes of anaerobic fungi encode conserved fungal cellulosomes for biomass hydrolysis.</title>
        <authorList>
            <consortium name="DOE Joint Genome Institute"/>
            <person name="Haitjema C.H."/>
            <person name="Gilmore S.P."/>
            <person name="Henske J.K."/>
            <person name="Solomon K.V."/>
            <person name="De Groot R."/>
            <person name="Kuo A."/>
            <person name="Mondo S.J."/>
            <person name="Salamov A.A."/>
            <person name="Labutti K."/>
            <person name="Zhao Z."/>
            <person name="Chiniquy J."/>
            <person name="Barry K."/>
            <person name="Brewer H.M."/>
            <person name="Purvine S.O."/>
            <person name="Wright A.T."/>
            <person name="Boxma B."/>
            <person name="Van Alen T."/>
            <person name="Hackstein J.H."/>
            <person name="Baker S.E."/>
            <person name="Grigoriev I.V."/>
            <person name="O'Malley M.A."/>
        </authorList>
    </citation>
    <scope>NUCLEOTIDE SEQUENCE [LARGE SCALE GENOMIC DNA]</scope>
    <source>
        <strain evidence="2">finn</strain>
    </source>
</reference>
<dbReference type="InterPro" id="IPR015315">
    <property type="entry name" value="DUF1963"/>
</dbReference>
<evidence type="ECO:0000313" key="2">
    <source>
        <dbReference type="Proteomes" id="UP000193719"/>
    </source>
</evidence>
<dbReference type="PANTHER" id="PTHR36436:SF6">
    <property type="entry name" value="SLL5081 PROTEIN"/>
    <property type="match status" value="1"/>
</dbReference>
<dbReference type="SUPFAM" id="SSF103032">
    <property type="entry name" value="Hypothetical protein YwqG"/>
    <property type="match status" value="1"/>
</dbReference>
<dbReference type="Proteomes" id="UP000193719">
    <property type="component" value="Unassembled WGS sequence"/>
</dbReference>
<protein>
    <submittedName>
        <fullName evidence="1">DUF1963-domain-containing protein</fullName>
    </submittedName>
</protein>
<dbReference type="Pfam" id="PF09234">
    <property type="entry name" value="DUF1963"/>
    <property type="match status" value="1"/>
</dbReference>
<gene>
    <name evidence="1" type="ORF">BCR36DRAFT_583929</name>
</gene>
<accession>A0A1Y1V7R9</accession>
<dbReference type="OrthoDB" id="4030310at2759"/>
<dbReference type="AlphaFoldDB" id="A0A1Y1V7R9"/>
<reference evidence="1 2" key="2">
    <citation type="submission" date="2016-08" db="EMBL/GenBank/DDBJ databases">
        <title>Pervasive Adenine N6-methylation of Active Genes in Fungi.</title>
        <authorList>
            <consortium name="DOE Joint Genome Institute"/>
            <person name="Mondo S.J."/>
            <person name="Dannebaum R.O."/>
            <person name="Kuo R.C."/>
            <person name="Labutti K."/>
            <person name="Haridas S."/>
            <person name="Kuo A."/>
            <person name="Salamov A."/>
            <person name="Ahrendt S.R."/>
            <person name="Lipzen A."/>
            <person name="Sullivan W."/>
            <person name="Andreopoulos W.B."/>
            <person name="Clum A."/>
            <person name="Lindquist E."/>
            <person name="Daum C."/>
            <person name="Ramamoorthy G.K."/>
            <person name="Gryganskyi A."/>
            <person name="Culley D."/>
            <person name="Magnuson J.K."/>
            <person name="James T.Y."/>
            <person name="O'Malley M.A."/>
            <person name="Stajich J.E."/>
            <person name="Spatafora J.W."/>
            <person name="Visel A."/>
            <person name="Grigoriev I.V."/>
        </authorList>
    </citation>
    <scope>NUCLEOTIDE SEQUENCE [LARGE SCALE GENOMIC DNA]</scope>
    <source>
        <strain evidence="2">finn</strain>
    </source>
</reference>